<comment type="caution">
    <text evidence="3">The sequence shown here is derived from an EMBL/GenBank/DDBJ whole genome shotgun (WGS) entry which is preliminary data.</text>
</comment>
<gene>
    <name evidence="3" type="ORF">CTI12_AA023790</name>
</gene>
<dbReference type="OrthoDB" id="1920387at2759"/>
<keyword evidence="1" id="KW-1133">Transmembrane helix</keyword>
<dbReference type="InterPro" id="IPR049163">
    <property type="entry name" value="Pif1-like_2B_dom"/>
</dbReference>
<evidence type="ECO:0000256" key="1">
    <source>
        <dbReference type="SAM" id="Phobius"/>
    </source>
</evidence>
<reference evidence="3 4" key="1">
    <citation type="journal article" date="2018" name="Mol. Plant">
        <title>The genome of Artemisia annua provides insight into the evolution of Asteraceae family and artemisinin biosynthesis.</title>
        <authorList>
            <person name="Shen Q."/>
            <person name="Zhang L."/>
            <person name="Liao Z."/>
            <person name="Wang S."/>
            <person name="Yan T."/>
            <person name="Shi P."/>
            <person name="Liu M."/>
            <person name="Fu X."/>
            <person name="Pan Q."/>
            <person name="Wang Y."/>
            <person name="Lv Z."/>
            <person name="Lu X."/>
            <person name="Zhang F."/>
            <person name="Jiang W."/>
            <person name="Ma Y."/>
            <person name="Chen M."/>
            <person name="Hao X."/>
            <person name="Li L."/>
            <person name="Tang Y."/>
            <person name="Lv G."/>
            <person name="Zhou Y."/>
            <person name="Sun X."/>
            <person name="Brodelius P.E."/>
            <person name="Rose J.K.C."/>
            <person name="Tang K."/>
        </authorList>
    </citation>
    <scope>NUCLEOTIDE SEQUENCE [LARGE SCALE GENOMIC DNA]</scope>
    <source>
        <strain evidence="4">cv. Huhao1</strain>
        <tissue evidence="3">Leaf</tissue>
    </source>
</reference>
<evidence type="ECO:0000259" key="2">
    <source>
        <dbReference type="Pfam" id="PF21530"/>
    </source>
</evidence>
<dbReference type="AlphaFoldDB" id="A0A2U1QJ45"/>
<dbReference type="GO" id="GO:0006260">
    <property type="term" value="P:DNA replication"/>
    <property type="evidence" value="ECO:0007669"/>
    <property type="project" value="TreeGrafter"/>
</dbReference>
<dbReference type="Pfam" id="PF21530">
    <property type="entry name" value="Pif1_2B_dom"/>
    <property type="match status" value="1"/>
</dbReference>
<accession>A0A2U1QJ45</accession>
<keyword evidence="3" id="KW-0067">ATP-binding</keyword>
<keyword evidence="1" id="KW-0812">Transmembrane</keyword>
<dbReference type="STRING" id="35608.A0A2U1QJ45"/>
<keyword evidence="3" id="KW-0347">Helicase</keyword>
<dbReference type="EMBL" id="PKPP01000086">
    <property type="protein sequence ID" value="PWA98041.1"/>
    <property type="molecule type" value="Genomic_DNA"/>
</dbReference>
<dbReference type="GO" id="GO:0004386">
    <property type="term" value="F:helicase activity"/>
    <property type="evidence" value="ECO:0007669"/>
    <property type="project" value="UniProtKB-KW"/>
</dbReference>
<name>A0A2U1QJ45_ARTAN</name>
<proteinExistence type="predicted"/>
<organism evidence="3 4">
    <name type="scientific">Artemisia annua</name>
    <name type="common">Sweet wormwood</name>
    <dbReference type="NCBI Taxonomy" id="35608"/>
    <lineage>
        <taxon>Eukaryota</taxon>
        <taxon>Viridiplantae</taxon>
        <taxon>Streptophyta</taxon>
        <taxon>Embryophyta</taxon>
        <taxon>Tracheophyta</taxon>
        <taxon>Spermatophyta</taxon>
        <taxon>Magnoliopsida</taxon>
        <taxon>eudicotyledons</taxon>
        <taxon>Gunneridae</taxon>
        <taxon>Pentapetalae</taxon>
        <taxon>asterids</taxon>
        <taxon>campanulids</taxon>
        <taxon>Asterales</taxon>
        <taxon>Asteraceae</taxon>
        <taxon>Asteroideae</taxon>
        <taxon>Anthemideae</taxon>
        <taxon>Artemisiinae</taxon>
        <taxon>Artemisia</taxon>
    </lineage>
</organism>
<keyword evidence="3" id="KW-0378">Hydrolase</keyword>
<dbReference type="GO" id="GO:0005657">
    <property type="term" value="C:replication fork"/>
    <property type="evidence" value="ECO:0007669"/>
    <property type="project" value="TreeGrafter"/>
</dbReference>
<dbReference type="PANTHER" id="PTHR23274:SF48">
    <property type="entry name" value="ATP-DEPENDENT DNA HELICASE"/>
    <property type="match status" value="1"/>
</dbReference>
<keyword evidence="1" id="KW-0472">Membrane</keyword>
<sequence length="135" mass="15439">MIKELTPMKNDWCTVSRKLLYAYGKQDCCYWNKISASRLALALVMLLRNIDQAVGLCNGTRLRILKLDEDVIEAQIITGTNVGHITINPQLKLGTSNKRLPLKINQRQFPLVLCLTMLSFMSLCLELKVKKARRF</sequence>
<dbReference type="Proteomes" id="UP000245207">
    <property type="component" value="Unassembled WGS sequence"/>
</dbReference>
<protein>
    <submittedName>
        <fullName evidence="3">DNA helicase</fullName>
    </submittedName>
</protein>
<keyword evidence="4" id="KW-1185">Reference proteome</keyword>
<feature type="domain" description="DNA helicase Pif1-like 2B" evidence="2">
    <location>
        <begin position="43"/>
        <end position="67"/>
    </location>
</feature>
<evidence type="ECO:0000313" key="4">
    <source>
        <dbReference type="Proteomes" id="UP000245207"/>
    </source>
</evidence>
<evidence type="ECO:0000313" key="3">
    <source>
        <dbReference type="EMBL" id="PWA98041.1"/>
    </source>
</evidence>
<dbReference type="PANTHER" id="PTHR23274">
    <property type="entry name" value="DNA HELICASE-RELATED"/>
    <property type="match status" value="1"/>
</dbReference>
<keyword evidence="3" id="KW-0547">Nucleotide-binding</keyword>
<feature type="transmembrane region" description="Helical" evidence="1">
    <location>
        <begin position="109"/>
        <end position="129"/>
    </location>
</feature>